<comment type="domain">
    <text evidence="10">The DHHC domain is required for palmitoyltransferase activity.</text>
</comment>
<keyword evidence="14" id="KW-1185">Reference proteome</keyword>
<comment type="caution">
    <text evidence="13">The sequence shown here is derived from an EMBL/GenBank/DDBJ whole genome shotgun (WGS) entry which is preliminary data.</text>
</comment>
<protein>
    <recommendedName>
        <fullName evidence="10">Palmitoyltransferase</fullName>
        <ecNumber evidence="10">2.3.1.225</ecNumber>
    </recommendedName>
</protein>
<dbReference type="PANTHER" id="PTHR22883">
    <property type="entry name" value="ZINC FINGER DHHC DOMAIN CONTAINING PROTEIN"/>
    <property type="match status" value="1"/>
</dbReference>
<evidence type="ECO:0000256" key="7">
    <source>
        <dbReference type="ARBA" id="ARBA00023288"/>
    </source>
</evidence>
<accession>A0A9P5PXM1</accession>
<evidence type="ECO:0000256" key="3">
    <source>
        <dbReference type="ARBA" id="ARBA00022692"/>
    </source>
</evidence>
<dbReference type="EMBL" id="JADNRY010000013">
    <property type="protein sequence ID" value="KAF9074361.1"/>
    <property type="molecule type" value="Genomic_DNA"/>
</dbReference>
<evidence type="ECO:0000256" key="4">
    <source>
        <dbReference type="ARBA" id="ARBA00022989"/>
    </source>
</evidence>
<comment type="subcellular location">
    <subcellularLocation>
        <location evidence="1">Membrane</location>
        <topology evidence="1">Multi-pass membrane protein</topology>
    </subcellularLocation>
</comment>
<dbReference type="OrthoDB" id="1436450at2759"/>
<dbReference type="GO" id="GO:0005794">
    <property type="term" value="C:Golgi apparatus"/>
    <property type="evidence" value="ECO:0007669"/>
    <property type="project" value="TreeGrafter"/>
</dbReference>
<evidence type="ECO:0000256" key="8">
    <source>
        <dbReference type="ARBA" id="ARBA00023315"/>
    </source>
</evidence>
<comment type="catalytic activity">
    <reaction evidence="9 10">
        <text>L-cysteinyl-[protein] + hexadecanoyl-CoA = S-hexadecanoyl-L-cysteinyl-[protein] + CoA</text>
        <dbReference type="Rhea" id="RHEA:36683"/>
        <dbReference type="Rhea" id="RHEA-COMP:10131"/>
        <dbReference type="Rhea" id="RHEA-COMP:11032"/>
        <dbReference type="ChEBI" id="CHEBI:29950"/>
        <dbReference type="ChEBI" id="CHEBI:57287"/>
        <dbReference type="ChEBI" id="CHEBI:57379"/>
        <dbReference type="ChEBI" id="CHEBI:74151"/>
        <dbReference type="EC" id="2.3.1.225"/>
    </reaction>
</comment>
<dbReference type="AlphaFoldDB" id="A0A9P5PXM1"/>
<proteinExistence type="inferred from homology"/>
<evidence type="ECO:0000256" key="1">
    <source>
        <dbReference type="ARBA" id="ARBA00004141"/>
    </source>
</evidence>
<feature type="transmembrane region" description="Helical" evidence="10">
    <location>
        <begin position="289"/>
        <end position="313"/>
    </location>
</feature>
<name>A0A9P5PXM1_9AGAR</name>
<feature type="domain" description="Palmitoyltransferase DHHC" evidence="12">
    <location>
        <begin position="204"/>
        <end position="325"/>
    </location>
</feature>
<keyword evidence="8 10" id="KW-0012">Acyltransferase</keyword>
<keyword evidence="6" id="KW-0564">Palmitate</keyword>
<dbReference type="Pfam" id="PF01529">
    <property type="entry name" value="DHHC"/>
    <property type="match status" value="1"/>
</dbReference>
<sequence>MPDLCHTIEDAKFTARQQRASRTKPQPWIVLKLMVFITTGIMGYTAYVYIGRFCVGIIKGERENVGAGKGDGVALLVIFCLLYIWMLWAYARVVFTPPGFARDYVSPSPPPALPPLPPPNVSTDTDTQDTLRVNGPSYEQQMSEITRPNPILDAIPPTTGKGPNYSESSNSRIIHDPRTQADLQRAEKMHITRRPPTTPVLSPEYRYCSRDLFVKPYRAHHCRACGTCVLKYDHHCPWIGQCVGARNHKFFVNFNVATAIFTAYTFATLLPYTIRSNHSPTASIDPQQIVILALSALFLLFTTTLFITHTFLLSVSQSTVESHQHQSMKERESSLLSEVFAWYEISNKRRVTKAWDREWGRVGQEGNLWWVGGRLKGWEETMGSKGRTRENPWGWGSWILPVGLNLRGKEVGMRYEVNPRFDEEGRWRKRSEWPEGVL</sequence>
<feature type="transmembrane region" description="Helical" evidence="10">
    <location>
        <begin position="250"/>
        <end position="269"/>
    </location>
</feature>
<dbReference type="GO" id="GO:0016020">
    <property type="term" value="C:membrane"/>
    <property type="evidence" value="ECO:0007669"/>
    <property type="project" value="UniProtKB-SubCell"/>
</dbReference>
<comment type="similarity">
    <text evidence="10">Belongs to the DHHC palmitoyltransferase family.</text>
</comment>
<evidence type="ECO:0000256" key="2">
    <source>
        <dbReference type="ARBA" id="ARBA00022679"/>
    </source>
</evidence>
<evidence type="ECO:0000313" key="14">
    <source>
        <dbReference type="Proteomes" id="UP000772434"/>
    </source>
</evidence>
<evidence type="ECO:0000256" key="9">
    <source>
        <dbReference type="ARBA" id="ARBA00048048"/>
    </source>
</evidence>
<feature type="transmembrane region" description="Helical" evidence="10">
    <location>
        <begin position="29"/>
        <end position="50"/>
    </location>
</feature>
<dbReference type="EC" id="2.3.1.225" evidence="10"/>
<reference evidence="13" key="1">
    <citation type="submission" date="2020-11" db="EMBL/GenBank/DDBJ databases">
        <authorList>
            <consortium name="DOE Joint Genome Institute"/>
            <person name="Ahrendt S."/>
            <person name="Riley R."/>
            <person name="Andreopoulos W."/>
            <person name="Labutti K."/>
            <person name="Pangilinan J."/>
            <person name="Ruiz-Duenas F.J."/>
            <person name="Barrasa J.M."/>
            <person name="Sanchez-Garcia M."/>
            <person name="Camarero S."/>
            <person name="Miyauchi S."/>
            <person name="Serrano A."/>
            <person name="Linde D."/>
            <person name="Babiker R."/>
            <person name="Drula E."/>
            <person name="Ayuso-Fernandez I."/>
            <person name="Pacheco R."/>
            <person name="Padilla G."/>
            <person name="Ferreira P."/>
            <person name="Barriuso J."/>
            <person name="Kellner H."/>
            <person name="Castanera R."/>
            <person name="Alfaro M."/>
            <person name="Ramirez L."/>
            <person name="Pisabarro A.G."/>
            <person name="Kuo A."/>
            <person name="Tritt A."/>
            <person name="Lipzen A."/>
            <person name="He G."/>
            <person name="Yan M."/>
            <person name="Ng V."/>
            <person name="Cullen D."/>
            <person name="Martin F."/>
            <person name="Rosso M.-N."/>
            <person name="Henrissat B."/>
            <person name="Hibbett D."/>
            <person name="Martinez A.T."/>
            <person name="Grigoriev I.V."/>
        </authorList>
    </citation>
    <scope>NUCLEOTIDE SEQUENCE</scope>
    <source>
        <strain evidence="13">AH 40177</strain>
    </source>
</reference>
<dbReference type="InterPro" id="IPR039859">
    <property type="entry name" value="PFA4/ZDH16/20/ERF2-like"/>
</dbReference>
<evidence type="ECO:0000259" key="12">
    <source>
        <dbReference type="Pfam" id="PF01529"/>
    </source>
</evidence>
<evidence type="ECO:0000313" key="13">
    <source>
        <dbReference type="EMBL" id="KAF9074361.1"/>
    </source>
</evidence>
<evidence type="ECO:0000256" key="5">
    <source>
        <dbReference type="ARBA" id="ARBA00023136"/>
    </source>
</evidence>
<gene>
    <name evidence="13" type="ORF">BDP27DRAFT_1390548</name>
</gene>
<evidence type="ECO:0000256" key="11">
    <source>
        <dbReference type="SAM" id="MobiDB-lite"/>
    </source>
</evidence>
<dbReference type="PROSITE" id="PS50216">
    <property type="entry name" value="DHHC"/>
    <property type="match status" value="1"/>
</dbReference>
<feature type="transmembrane region" description="Helical" evidence="10">
    <location>
        <begin position="70"/>
        <end position="91"/>
    </location>
</feature>
<evidence type="ECO:0000256" key="6">
    <source>
        <dbReference type="ARBA" id="ARBA00023139"/>
    </source>
</evidence>
<dbReference type="GO" id="GO:0019706">
    <property type="term" value="F:protein-cysteine S-palmitoyltransferase activity"/>
    <property type="evidence" value="ECO:0007669"/>
    <property type="project" value="UniProtKB-EC"/>
</dbReference>
<dbReference type="GO" id="GO:0006612">
    <property type="term" value="P:protein targeting to membrane"/>
    <property type="evidence" value="ECO:0007669"/>
    <property type="project" value="TreeGrafter"/>
</dbReference>
<keyword evidence="7" id="KW-0449">Lipoprotein</keyword>
<organism evidence="13 14">
    <name type="scientific">Rhodocollybia butyracea</name>
    <dbReference type="NCBI Taxonomy" id="206335"/>
    <lineage>
        <taxon>Eukaryota</taxon>
        <taxon>Fungi</taxon>
        <taxon>Dikarya</taxon>
        <taxon>Basidiomycota</taxon>
        <taxon>Agaricomycotina</taxon>
        <taxon>Agaricomycetes</taxon>
        <taxon>Agaricomycetidae</taxon>
        <taxon>Agaricales</taxon>
        <taxon>Marasmiineae</taxon>
        <taxon>Omphalotaceae</taxon>
        <taxon>Rhodocollybia</taxon>
    </lineage>
</organism>
<dbReference type="Proteomes" id="UP000772434">
    <property type="component" value="Unassembled WGS sequence"/>
</dbReference>
<keyword evidence="4 10" id="KW-1133">Transmembrane helix</keyword>
<dbReference type="PANTHER" id="PTHR22883:SF147">
    <property type="entry name" value="PALMITOYLTRANSFERASE"/>
    <property type="match status" value="1"/>
</dbReference>
<feature type="region of interest" description="Disordered" evidence="11">
    <location>
        <begin position="149"/>
        <end position="171"/>
    </location>
</feature>
<dbReference type="GO" id="GO:0005783">
    <property type="term" value="C:endoplasmic reticulum"/>
    <property type="evidence" value="ECO:0007669"/>
    <property type="project" value="TreeGrafter"/>
</dbReference>
<evidence type="ECO:0000256" key="10">
    <source>
        <dbReference type="RuleBase" id="RU079119"/>
    </source>
</evidence>
<dbReference type="InterPro" id="IPR001594">
    <property type="entry name" value="Palmitoyltrfase_DHHC"/>
</dbReference>
<keyword evidence="3 10" id="KW-0812">Transmembrane</keyword>
<keyword evidence="5 10" id="KW-0472">Membrane</keyword>
<keyword evidence="2 10" id="KW-0808">Transferase</keyword>